<dbReference type="Proteomes" id="UP000824264">
    <property type="component" value="Unassembled WGS sequence"/>
</dbReference>
<evidence type="ECO:0000313" key="2">
    <source>
        <dbReference type="Proteomes" id="UP000824264"/>
    </source>
</evidence>
<protein>
    <submittedName>
        <fullName evidence="1">Uncharacterized protein</fullName>
    </submittedName>
</protein>
<dbReference type="AlphaFoldDB" id="A0A9D1R1P6"/>
<comment type="caution">
    <text evidence="1">The sequence shown here is derived from an EMBL/GenBank/DDBJ whole genome shotgun (WGS) entry which is preliminary data.</text>
</comment>
<name>A0A9D1R1P6_9BACT</name>
<sequence length="198" mass="22145">MRMLSYETLTRRAVPFVQPCPAVVVLDAVQMLAVDFFRRTEAWRATFAETLFRGDRLVELAPEREASVCRLLELTLDGLPLVDGEDFHAEQAGAGLCVAFRNPADSDRAVRARCVLAPRRLSERAPEVFLEEYGDTLLFGVLAKIKSMSGRHVGWSDPQAAQMNLSLYEQGVAQARIRLARRADGRRLTACPRNRGDL</sequence>
<dbReference type="EMBL" id="DXGI01000356">
    <property type="protein sequence ID" value="HIW79344.1"/>
    <property type="molecule type" value="Genomic_DNA"/>
</dbReference>
<proteinExistence type="predicted"/>
<reference evidence="1" key="2">
    <citation type="submission" date="2021-04" db="EMBL/GenBank/DDBJ databases">
        <authorList>
            <person name="Gilroy R."/>
        </authorList>
    </citation>
    <scope>NUCLEOTIDE SEQUENCE</scope>
    <source>
        <strain evidence="1">ChiSxjej5B17-1746</strain>
    </source>
</reference>
<evidence type="ECO:0000313" key="1">
    <source>
        <dbReference type="EMBL" id="HIW79344.1"/>
    </source>
</evidence>
<reference evidence="1" key="1">
    <citation type="journal article" date="2021" name="PeerJ">
        <title>Extensive microbial diversity within the chicken gut microbiome revealed by metagenomics and culture.</title>
        <authorList>
            <person name="Gilroy R."/>
            <person name="Ravi A."/>
            <person name="Getino M."/>
            <person name="Pursley I."/>
            <person name="Horton D.L."/>
            <person name="Alikhan N.F."/>
            <person name="Baker D."/>
            <person name="Gharbi K."/>
            <person name="Hall N."/>
            <person name="Watson M."/>
            <person name="Adriaenssens E.M."/>
            <person name="Foster-Nyarko E."/>
            <person name="Jarju S."/>
            <person name="Secka A."/>
            <person name="Antonio M."/>
            <person name="Oren A."/>
            <person name="Chaudhuri R.R."/>
            <person name="La Ragione R."/>
            <person name="Hildebrand F."/>
            <person name="Pallen M.J."/>
        </authorList>
    </citation>
    <scope>NUCLEOTIDE SEQUENCE</scope>
    <source>
        <strain evidence="1">ChiSxjej5B17-1746</strain>
    </source>
</reference>
<accession>A0A9D1R1P6</accession>
<organism evidence="1 2">
    <name type="scientific">Candidatus Bilophila faecipullorum</name>
    <dbReference type="NCBI Taxonomy" id="2838482"/>
    <lineage>
        <taxon>Bacteria</taxon>
        <taxon>Pseudomonadati</taxon>
        <taxon>Thermodesulfobacteriota</taxon>
        <taxon>Desulfovibrionia</taxon>
        <taxon>Desulfovibrionales</taxon>
        <taxon>Desulfovibrionaceae</taxon>
        <taxon>Bilophila</taxon>
    </lineage>
</organism>
<gene>
    <name evidence="1" type="ORF">H9874_09405</name>
</gene>